<dbReference type="SUPFAM" id="SSF52540">
    <property type="entry name" value="P-loop containing nucleoside triphosphate hydrolases"/>
    <property type="match status" value="1"/>
</dbReference>
<dbReference type="InterPro" id="IPR003593">
    <property type="entry name" value="AAA+_ATPase"/>
</dbReference>
<dbReference type="EMBL" id="BIXY01000185">
    <property type="protein sequence ID" value="GCF11961.1"/>
    <property type="molecule type" value="Genomic_DNA"/>
</dbReference>
<dbReference type="Pfam" id="PF00005">
    <property type="entry name" value="ABC_tran"/>
    <property type="match status" value="1"/>
</dbReference>
<dbReference type="GO" id="GO:0005524">
    <property type="term" value="F:ATP binding"/>
    <property type="evidence" value="ECO:0007669"/>
    <property type="project" value="UniProtKB-KW"/>
</dbReference>
<evidence type="ECO:0000256" key="2">
    <source>
        <dbReference type="ARBA" id="ARBA00022448"/>
    </source>
</evidence>
<gene>
    <name evidence="6" type="ORF">KDI_55250</name>
</gene>
<dbReference type="SMART" id="SM00382">
    <property type="entry name" value="AAA"/>
    <property type="match status" value="1"/>
</dbReference>
<comment type="caution">
    <text evidence="6">The sequence shown here is derived from an EMBL/GenBank/DDBJ whole genome shotgun (WGS) entry which is preliminary data.</text>
</comment>
<evidence type="ECO:0000313" key="6">
    <source>
        <dbReference type="EMBL" id="GCF11961.1"/>
    </source>
</evidence>
<keyword evidence="2" id="KW-0813">Transport</keyword>
<organism evidence="6 7">
    <name type="scientific">Dictyobacter arantiisoli</name>
    <dbReference type="NCBI Taxonomy" id="2014874"/>
    <lineage>
        <taxon>Bacteria</taxon>
        <taxon>Bacillati</taxon>
        <taxon>Chloroflexota</taxon>
        <taxon>Ktedonobacteria</taxon>
        <taxon>Ktedonobacterales</taxon>
        <taxon>Dictyobacteraceae</taxon>
        <taxon>Dictyobacter</taxon>
    </lineage>
</organism>
<dbReference type="OrthoDB" id="148995at2"/>
<evidence type="ECO:0000256" key="4">
    <source>
        <dbReference type="ARBA" id="ARBA00022840"/>
    </source>
</evidence>
<sequence>MPTLVIDTISKRYERNRWALREFSLRMEAGVLGLVGPNGAGKTTLLKILATLLRPTEGHITWNGQDLLRHPETVRRVLGYVPQDFGVYPQISARVLLHYLGELKGLRGVQLHRRVEVVLEMVGLSADADRRLKTFSGGMVRRLGIAQALLNEPRLLVLDEPTVGLDPAERIRFRELLPSLSGERTVIFSTHIIGDIEATATHLALLNHGRLSWTGTPEALLADAAEALWTLIVPQAEFERMRARYRVSSAIPRGGSIETRILAAHQPHPQALPARPTLEEAYLLFQEGMGHAEGTEAFPSPKLV</sequence>
<keyword evidence="4 6" id="KW-0067">ATP-binding</keyword>
<feature type="domain" description="ABC transporter" evidence="5">
    <location>
        <begin position="4"/>
        <end position="233"/>
    </location>
</feature>
<dbReference type="CDD" id="cd03264">
    <property type="entry name" value="ABC_drug_resistance_like"/>
    <property type="match status" value="1"/>
</dbReference>
<evidence type="ECO:0000259" key="5">
    <source>
        <dbReference type="PROSITE" id="PS50893"/>
    </source>
</evidence>
<dbReference type="PANTHER" id="PTHR43335">
    <property type="entry name" value="ABC TRANSPORTER, ATP-BINDING PROTEIN"/>
    <property type="match status" value="1"/>
</dbReference>
<evidence type="ECO:0000313" key="7">
    <source>
        <dbReference type="Proteomes" id="UP000322530"/>
    </source>
</evidence>
<proteinExistence type="inferred from homology"/>
<dbReference type="Proteomes" id="UP000322530">
    <property type="component" value="Unassembled WGS sequence"/>
</dbReference>
<dbReference type="AlphaFoldDB" id="A0A5A5TK04"/>
<evidence type="ECO:0000256" key="1">
    <source>
        <dbReference type="ARBA" id="ARBA00005417"/>
    </source>
</evidence>
<dbReference type="InterPro" id="IPR003439">
    <property type="entry name" value="ABC_transporter-like_ATP-bd"/>
</dbReference>
<dbReference type="GO" id="GO:0016887">
    <property type="term" value="F:ATP hydrolysis activity"/>
    <property type="evidence" value="ECO:0007669"/>
    <property type="project" value="InterPro"/>
</dbReference>
<keyword evidence="3" id="KW-0547">Nucleotide-binding</keyword>
<reference evidence="6 7" key="1">
    <citation type="submission" date="2019-01" db="EMBL/GenBank/DDBJ databases">
        <title>Draft genome sequence of Dictyobacter sp. Uno17.</title>
        <authorList>
            <person name="Wang C.M."/>
            <person name="Zheng Y."/>
            <person name="Sakai Y."/>
            <person name="Abe K."/>
            <person name="Yokota A."/>
            <person name="Yabe S."/>
        </authorList>
    </citation>
    <scope>NUCLEOTIDE SEQUENCE [LARGE SCALE GENOMIC DNA]</scope>
    <source>
        <strain evidence="6 7">Uno17</strain>
    </source>
</reference>
<keyword evidence="7" id="KW-1185">Reference proteome</keyword>
<comment type="similarity">
    <text evidence="1">Belongs to the ABC transporter superfamily.</text>
</comment>
<evidence type="ECO:0000256" key="3">
    <source>
        <dbReference type="ARBA" id="ARBA00022741"/>
    </source>
</evidence>
<dbReference type="Gene3D" id="3.40.50.300">
    <property type="entry name" value="P-loop containing nucleotide triphosphate hydrolases"/>
    <property type="match status" value="1"/>
</dbReference>
<accession>A0A5A5TK04</accession>
<dbReference type="PROSITE" id="PS50893">
    <property type="entry name" value="ABC_TRANSPORTER_2"/>
    <property type="match status" value="1"/>
</dbReference>
<dbReference type="InterPro" id="IPR027417">
    <property type="entry name" value="P-loop_NTPase"/>
</dbReference>
<name>A0A5A5TK04_9CHLR</name>
<dbReference type="PANTHER" id="PTHR43335:SF2">
    <property type="entry name" value="ABC TRANSPORTER, ATP-BINDING PROTEIN"/>
    <property type="match status" value="1"/>
</dbReference>
<protein>
    <submittedName>
        <fullName evidence="6">ABC transporter ATP-binding protein</fullName>
    </submittedName>
</protein>